<dbReference type="HOGENOM" id="CLU_000445_107_21_7"/>
<dbReference type="CDD" id="cd11386">
    <property type="entry name" value="MCP_signal"/>
    <property type="match status" value="1"/>
</dbReference>
<dbReference type="RefSeq" id="WP_039744289.1">
    <property type="nucleotide sequence ID" value="NZ_CP009788.1"/>
</dbReference>
<dbReference type="Pfam" id="PF00672">
    <property type="entry name" value="HAMP"/>
    <property type="match status" value="1"/>
</dbReference>
<dbReference type="GO" id="GO:0004888">
    <property type="term" value="F:transmembrane signaling receptor activity"/>
    <property type="evidence" value="ECO:0007669"/>
    <property type="project" value="InterPro"/>
</dbReference>
<dbReference type="InterPro" id="IPR004090">
    <property type="entry name" value="Chemotax_Me-accpt_rcpt"/>
</dbReference>
<sequence length="549" mass="58994">MVIKRYRNWKILPKVMTLSAVTVALIAGLVAFFLLPRIEAKLMEGKQEATKNAVEVAYHTIHSYGERAKKGELAVAEAQKRAMDDLKDVRYKGKEYFWINDLSPRMIMHPIKPELNGKDLSENKDPKGKRFFVEFVKTCREKGAGFVDYMWPKPGASEPVPKISYVKLYEPWGWVLGSGIYVDDVKEEMATLRWWVLGGTFLFACFALSLAFSVGLGIVRPLRHVVVSLNDIAEGEGDLTRRIAVQREDESGTLARSFNTFVEKLQGIIGQVAQNAAQVAAAAGQVQAASQHMADGAEQVAGQAGSVATASEEMAATSMEIARNCVTLADGSQTASRSAESGATVVLETVSVMGRIADRVTAAARTVESLGARSDQIGEIVGTIEDIADQTNLLALNAAIEAARAGEQGRGFAVVADEVRALAERTTKATKEISLMIKAIQQETRGAVSSMEDGVHEVERGTGEAARSGDALREILDQVNAVTVQIGQIATAAEQQTSTTSEISGSIQNITDAAHDTARGAQESAAAAAQLAVLAEELQKLVGRFRVAV</sequence>
<dbReference type="PROSITE" id="PS50111">
    <property type="entry name" value="CHEMOTAXIS_TRANSDUC_2"/>
    <property type="match status" value="1"/>
</dbReference>
<evidence type="ECO:0000259" key="10">
    <source>
        <dbReference type="PROSITE" id="PS50111"/>
    </source>
</evidence>
<feature type="transmembrane region" description="Helical" evidence="9">
    <location>
        <begin position="194"/>
        <end position="219"/>
    </location>
</feature>
<evidence type="ECO:0000259" key="11">
    <source>
        <dbReference type="PROSITE" id="PS50885"/>
    </source>
</evidence>
<evidence type="ECO:0000256" key="9">
    <source>
        <dbReference type="SAM" id="Phobius"/>
    </source>
</evidence>
<dbReference type="KEGG" id="gpi:GPICK_14280"/>
<comment type="subcellular location">
    <subcellularLocation>
        <location evidence="1">Cell membrane</location>
        <topology evidence="1">Multi-pass membrane protein</topology>
    </subcellularLocation>
</comment>
<dbReference type="STRING" id="345632.GPICK_14280"/>
<keyword evidence="2" id="KW-1003">Cell membrane</keyword>
<evidence type="ECO:0000256" key="2">
    <source>
        <dbReference type="ARBA" id="ARBA00022475"/>
    </source>
</evidence>
<dbReference type="GO" id="GO:0005886">
    <property type="term" value="C:plasma membrane"/>
    <property type="evidence" value="ECO:0007669"/>
    <property type="project" value="UniProtKB-SubCell"/>
</dbReference>
<dbReference type="OrthoDB" id="9791237at2"/>
<feature type="domain" description="HAMP" evidence="11">
    <location>
        <begin position="216"/>
        <end position="270"/>
    </location>
</feature>
<dbReference type="Gene3D" id="1.10.287.950">
    <property type="entry name" value="Methyl-accepting chemotaxis protein"/>
    <property type="match status" value="1"/>
</dbReference>
<dbReference type="GO" id="GO:0006935">
    <property type="term" value="P:chemotaxis"/>
    <property type="evidence" value="ECO:0007669"/>
    <property type="project" value="InterPro"/>
</dbReference>
<dbReference type="SMART" id="SM01049">
    <property type="entry name" value="Cache_2"/>
    <property type="match status" value="1"/>
</dbReference>
<dbReference type="Proteomes" id="UP000057609">
    <property type="component" value="Chromosome"/>
</dbReference>
<keyword evidence="4 9" id="KW-1133">Transmembrane helix</keyword>
<protein>
    <submittedName>
        <fullName evidence="12">Chemotaxis protein</fullName>
    </submittedName>
</protein>
<reference evidence="12 13" key="1">
    <citation type="journal article" date="2015" name="Genome Announc.">
        <title>Complete Genome of Geobacter pickeringii G13T, a Metal-Reducing Isolate from Sedimentary Kaolin Deposits.</title>
        <authorList>
            <person name="Badalamenti J.P."/>
            <person name="Bond D.R."/>
        </authorList>
    </citation>
    <scope>NUCLEOTIDE SEQUENCE [LARGE SCALE GENOMIC DNA]</scope>
    <source>
        <strain evidence="12 13">G13</strain>
    </source>
</reference>
<dbReference type="FunFam" id="1.10.287.950:FF:000001">
    <property type="entry name" value="Methyl-accepting chemotaxis sensory transducer"/>
    <property type="match status" value="1"/>
</dbReference>
<dbReference type="Pfam" id="PF08269">
    <property type="entry name" value="dCache_2"/>
    <property type="match status" value="1"/>
</dbReference>
<comment type="similarity">
    <text evidence="7">Belongs to the methyl-accepting chemotaxis (MCP) protein family.</text>
</comment>
<evidence type="ECO:0000313" key="13">
    <source>
        <dbReference type="Proteomes" id="UP000057609"/>
    </source>
</evidence>
<feature type="transmembrane region" description="Helical" evidence="9">
    <location>
        <begin position="15"/>
        <end position="35"/>
    </location>
</feature>
<keyword evidence="3 9" id="KW-0812">Transmembrane</keyword>
<dbReference type="SMART" id="SM00283">
    <property type="entry name" value="MA"/>
    <property type="match status" value="1"/>
</dbReference>
<dbReference type="InterPro" id="IPR004089">
    <property type="entry name" value="MCPsignal_dom"/>
</dbReference>
<dbReference type="PANTHER" id="PTHR32089:SF112">
    <property type="entry name" value="LYSOZYME-LIKE PROTEIN-RELATED"/>
    <property type="match status" value="1"/>
</dbReference>
<dbReference type="InterPro" id="IPR033480">
    <property type="entry name" value="sCache_2"/>
</dbReference>
<dbReference type="Pfam" id="PF00015">
    <property type="entry name" value="MCPsignal"/>
    <property type="match status" value="1"/>
</dbReference>
<evidence type="ECO:0000256" key="6">
    <source>
        <dbReference type="ARBA" id="ARBA00023224"/>
    </source>
</evidence>
<dbReference type="AlphaFoldDB" id="A0A0B5BGU8"/>
<dbReference type="PROSITE" id="PS50885">
    <property type="entry name" value="HAMP"/>
    <property type="match status" value="1"/>
</dbReference>
<keyword evidence="5 9" id="KW-0472">Membrane</keyword>
<evidence type="ECO:0000256" key="7">
    <source>
        <dbReference type="ARBA" id="ARBA00029447"/>
    </source>
</evidence>
<organism evidence="12 13">
    <name type="scientific">Geobacter pickeringii</name>
    <dbReference type="NCBI Taxonomy" id="345632"/>
    <lineage>
        <taxon>Bacteria</taxon>
        <taxon>Pseudomonadati</taxon>
        <taxon>Thermodesulfobacteriota</taxon>
        <taxon>Desulfuromonadia</taxon>
        <taxon>Geobacterales</taxon>
        <taxon>Geobacteraceae</taxon>
        <taxon>Geobacter</taxon>
    </lineage>
</organism>
<proteinExistence type="inferred from homology"/>
<evidence type="ECO:0000256" key="1">
    <source>
        <dbReference type="ARBA" id="ARBA00004651"/>
    </source>
</evidence>
<dbReference type="InterPro" id="IPR003660">
    <property type="entry name" value="HAMP_dom"/>
</dbReference>
<dbReference type="Gene3D" id="3.30.450.20">
    <property type="entry name" value="PAS domain"/>
    <property type="match status" value="1"/>
</dbReference>
<dbReference type="InterPro" id="IPR004010">
    <property type="entry name" value="Double_Cache_2"/>
</dbReference>
<gene>
    <name evidence="12" type="ORF">GPICK_14280</name>
</gene>
<dbReference type="SMART" id="SM00304">
    <property type="entry name" value="HAMP"/>
    <property type="match status" value="1"/>
</dbReference>
<keyword evidence="6 8" id="KW-0807">Transducer</keyword>
<dbReference type="SUPFAM" id="SSF58104">
    <property type="entry name" value="Methyl-accepting chemotaxis protein (MCP) signaling domain"/>
    <property type="match status" value="1"/>
</dbReference>
<keyword evidence="13" id="KW-1185">Reference proteome</keyword>
<evidence type="ECO:0000256" key="3">
    <source>
        <dbReference type="ARBA" id="ARBA00022692"/>
    </source>
</evidence>
<evidence type="ECO:0000313" key="12">
    <source>
        <dbReference type="EMBL" id="AJE04364.1"/>
    </source>
</evidence>
<dbReference type="PRINTS" id="PR00260">
    <property type="entry name" value="CHEMTRNSDUCR"/>
</dbReference>
<dbReference type="EMBL" id="CP009788">
    <property type="protein sequence ID" value="AJE04364.1"/>
    <property type="molecule type" value="Genomic_DNA"/>
</dbReference>
<evidence type="ECO:0000256" key="5">
    <source>
        <dbReference type="ARBA" id="ARBA00023136"/>
    </source>
</evidence>
<dbReference type="PANTHER" id="PTHR32089">
    <property type="entry name" value="METHYL-ACCEPTING CHEMOTAXIS PROTEIN MCPB"/>
    <property type="match status" value="1"/>
</dbReference>
<name>A0A0B5BGU8_9BACT</name>
<dbReference type="GO" id="GO:0007165">
    <property type="term" value="P:signal transduction"/>
    <property type="evidence" value="ECO:0007669"/>
    <property type="project" value="UniProtKB-KW"/>
</dbReference>
<evidence type="ECO:0000256" key="8">
    <source>
        <dbReference type="PROSITE-ProRule" id="PRU00284"/>
    </source>
</evidence>
<evidence type="ECO:0000256" key="4">
    <source>
        <dbReference type="ARBA" id="ARBA00022989"/>
    </source>
</evidence>
<accession>A0A0B5BGU8</accession>
<feature type="domain" description="Methyl-accepting transducer" evidence="10">
    <location>
        <begin position="275"/>
        <end position="511"/>
    </location>
</feature>
<dbReference type="CDD" id="cd06225">
    <property type="entry name" value="HAMP"/>
    <property type="match status" value="1"/>
</dbReference>